<dbReference type="PRINTS" id="PR00137">
    <property type="entry name" value="LYSOZYME"/>
</dbReference>
<sequence>MRSILVITILSYFFVADEAKIFSKCELARKLKSMGMDGFHGYSLANWVCMAEYESNFNTQAFNGRNSNGSSDYGIFQLNSKWWCKSNSHSSANACNIMCSKFLDDNIDDDIACAKRVVKDPNGMSAWVAWVKHCKGKDLSKYLASCNL</sequence>
<dbReference type="OMA" id="RCELAYM"/>
<reference evidence="6" key="3">
    <citation type="journal article" date="2019" name="Gene Rep">
        <title>Eutherian third-party data gene collections.</title>
        <authorList>
            <person name="Premzl M."/>
        </authorList>
    </citation>
    <scope>NUCLEOTIDE SEQUENCE</scope>
</reference>
<organism evidence="6">
    <name type="scientific">Canis lupus familiaris</name>
    <name type="common">Dog</name>
    <name type="synonym">Canis familiaris</name>
    <dbReference type="NCBI Taxonomy" id="9615"/>
    <lineage>
        <taxon>Eukaryota</taxon>
        <taxon>Metazoa</taxon>
        <taxon>Chordata</taxon>
        <taxon>Craniata</taxon>
        <taxon>Vertebrata</taxon>
        <taxon>Euteleostomi</taxon>
        <taxon>Mammalia</taxon>
        <taxon>Eutheria</taxon>
        <taxon>Laurasiatheria</taxon>
        <taxon>Carnivora</taxon>
        <taxon>Caniformia</taxon>
        <taxon>Canidae</taxon>
        <taxon>Canis</taxon>
    </lineage>
</organism>
<dbReference type="HOGENOM" id="CLU_111620_0_1_1"/>
<dbReference type="FunFam" id="1.10.530.10:FF:000001">
    <property type="entry name" value="Lysozyme C"/>
    <property type="match status" value="1"/>
</dbReference>
<gene>
    <name evidence="6 7" type="primary">LYZF2</name>
</gene>
<dbReference type="AlphaFoldDB" id="A0A077S9R2"/>
<dbReference type="InterPro" id="IPR001916">
    <property type="entry name" value="Glyco_hydro_22"/>
</dbReference>
<evidence type="ECO:0000256" key="2">
    <source>
        <dbReference type="ARBA" id="ARBA00023157"/>
    </source>
</evidence>
<dbReference type="GeneID" id="609038"/>
<evidence type="ECO:0000256" key="3">
    <source>
        <dbReference type="RuleBase" id="RU004440"/>
    </source>
</evidence>
<dbReference type="Pfam" id="PF00062">
    <property type="entry name" value="Lys"/>
    <property type="match status" value="1"/>
</dbReference>
<dbReference type="PROSITE" id="PS51348">
    <property type="entry name" value="GLYCOSYL_HYDROL_F22_2"/>
    <property type="match status" value="1"/>
</dbReference>
<evidence type="ECO:0000313" key="6">
    <source>
        <dbReference type="EMBL" id="CDM98825.1"/>
    </source>
</evidence>
<reference evidence="7" key="5">
    <citation type="submission" date="2025-05" db="UniProtKB">
        <authorList>
            <consortium name="Ensembl"/>
        </authorList>
    </citation>
    <scope>IDENTIFICATION</scope>
    <source>
        <strain evidence="7">Boxer</strain>
    </source>
</reference>
<evidence type="ECO:0000256" key="4">
    <source>
        <dbReference type="SAM" id="SignalP"/>
    </source>
</evidence>
<evidence type="ECO:0000256" key="1">
    <source>
        <dbReference type="ARBA" id="ARBA00010859"/>
    </source>
</evidence>
<keyword evidence="8" id="KW-1185">Reference proteome</keyword>
<evidence type="ECO:0000259" key="5">
    <source>
        <dbReference type="PROSITE" id="PS00128"/>
    </source>
</evidence>
<feature type="signal peptide" evidence="4">
    <location>
        <begin position="1"/>
        <end position="19"/>
    </location>
</feature>
<dbReference type="InterPro" id="IPR019799">
    <property type="entry name" value="Glyco_hydro_22_CS"/>
</dbReference>
<dbReference type="KEGG" id="cfa:609038"/>
<dbReference type="OrthoDB" id="17373at2759"/>
<evidence type="ECO:0000313" key="7">
    <source>
        <dbReference type="Ensembl" id="ENSCAFP00845035127.1"/>
    </source>
</evidence>
<dbReference type="VEuPathDB" id="HostDB:ENSCAFG00845025398"/>
<dbReference type="SMART" id="SM00263">
    <property type="entry name" value="LYZ1"/>
    <property type="match status" value="1"/>
</dbReference>
<dbReference type="PANTHER" id="PTHR11407">
    <property type="entry name" value="LYSOZYME C"/>
    <property type="match status" value="1"/>
</dbReference>
<keyword evidence="2" id="KW-1015">Disulfide bond</keyword>
<dbReference type="PROSITE" id="PS00128">
    <property type="entry name" value="GLYCOSYL_HYDROL_F22_1"/>
    <property type="match status" value="1"/>
</dbReference>
<reference evidence="7" key="4">
    <citation type="submission" date="2020-03" db="EMBL/GenBank/DDBJ databases">
        <title>Long-read based genome assembly of a Labrador retriever dog.</title>
        <authorList>
            <person name="Eory L."/>
            <person name="Zhang W."/>
            <person name="Schoenebeck J."/>
        </authorList>
    </citation>
    <scope>NUCLEOTIDE SEQUENCE [LARGE SCALE GENOMIC DNA]</scope>
    <source>
        <strain evidence="7">Labrador retriever</strain>
    </source>
</reference>
<reference evidence="6" key="1">
    <citation type="journal article" date="2014" name="Genom Data">
        <title>Third party annotation gene data set of eutherian lysozyme genes.</title>
        <authorList>
            <person name="Premzl M."/>
        </authorList>
    </citation>
    <scope>NUCLEOTIDE SEQUENCE</scope>
</reference>
<reference evidence="6" key="2">
    <citation type="journal article" date="2016" name="Data Brief">
        <title>Curated eutherian third party data gene data sets.</title>
        <authorList>
            <person name="Premzl M."/>
        </authorList>
    </citation>
    <scope>NUCLEOTIDE SEQUENCE</scope>
</reference>
<dbReference type="PANTHER" id="PTHR11407:SF69">
    <property type="entry name" value="LYSOZYME C, MILK ISOZYME"/>
    <property type="match status" value="1"/>
</dbReference>
<protein>
    <submittedName>
        <fullName evidence="7">Lysozyme C, milk isozyme-like</fullName>
    </submittedName>
    <submittedName>
        <fullName evidence="6">Lysozyme F2</fullName>
    </submittedName>
</protein>
<comment type="similarity">
    <text evidence="1 3">Belongs to the glycosyl hydrolase 22 family.</text>
</comment>
<dbReference type="Proteomes" id="UP000805418">
    <property type="component" value="Chromosome 27"/>
</dbReference>
<dbReference type="EMBL" id="HG931824">
    <property type="protein sequence ID" value="CDM98825.1"/>
    <property type="molecule type" value="Genomic_DNA"/>
</dbReference>
<proteinExistence type="inferred from homology"/>
<dbReference type="RefSeq" id="NP_001300804.1">
    <property type="nucleotide sequence ID" value="NM_001313875.1"/>
</dbReference>
<dbReference type="Gene3D" id="1.10.530.10">
    <property type="match status" value="1"/>
</dbReference>
<name>A0A077S9R2_CANLF</name>
<dbReference type="InterPro" id="IPR000974">
    <property type="entry name" value="Glyco_hydro_22_lys"/>
</dbReference>
<keyword evidence="4" id="KW-0732">Signal</keyword>
<dbReference type="GO" id="GO:0003796">
    <property type="term" value="F:lysozyme activity"/>
    <property type="evidence" value="ECO:0000318"/>
    <property type="project" value="GO_Central"/>
</dbReference>
<dbReference type="PRINTS" id="PR00135">
    <property type="entry name" value="LYZLACT"/>
</dbReference>
<dbReference type="Bgee" id="ENSCAFG00000008948">
    <property type="expression patterns" value="Expressed in saliva-secreting gland and 37 other cell types or tissues"/>
</dbReference>
<dbReference type="SMR" id="A0A077S9R2"/>
<accession>A0A077S9R2</accession>
<dbReference type="SUPFAM" id="SSF53955">
    <property type="entry name" value="Lysozyme-like"/>
    <property type="match status" value="1"/>
</dbReference>
<evidence type="ECO:0000313" key="8">
    <source>
        <dbReference type="Proteomes" id="UP000805418"/>
    </source>
</evidence>
<dbReference type="InterPro" id="IPR023346">
    <property type="entry name" value="Lysozyme-like_dom_sf"/>
</dbReference>
<dbReference type="CDD" id="cd16897">
    <property type="entry name" value="LYZ_C"/>
    <property type="match status" value="1"/>
</dbReference>
<dbReference type="Ensembl" id="ENSCAFT00845044823.1">
    <property type="protein sequence ID" value="ENSCAFP00845035127.1"/>
    <property type="gene ID" value="ENSCAFG00845025398.1"/>
</dbReference>
<dbReference type="GeneTree" id="ENSGT00940000153832"/>
<feature type="chain" id="PRO_5015028440" evidence="4">
    <location>
        <begin position="20"/>
        <end position="148"/>
    </location>
</feature>
<dbReference type="CTD" id="609038"/>
<feature type="domain" description="Glycosyl hydrolases family 22 (GH22)" evidence="5">
    <location>
        <begin position="95"/>
        <end position="113"/>
    </location>
</feature>